<accession>A0ACB9Y2Q6</accession>
<protein>
    <submittedName>
        <fullName evidence="1">Tetratricopeptide repeat protein</fullName>
    </submittedName>
</protein>
<sequence>MENLRKVLWFIEELIYLNYENEDIYEKTEKQIVTSLEALYKDLVGEEISKKLNQKELLKELLDEIKNLFILLKLAKCGKHKRCITNPWVYNIFKFVLDVFENQHIVSINQVKKELFEYVRSEREKIKYKKHIERKTESKELTIFMYLCFTFLFEVKILLCSFIFLNIFTQYNWTGPPLKYDIHIVTLKNTQRYNEDNYFKKFIEALQIKKENFFNSSLDFLSLEGVYIYEHCELINSFCLSIILLGLVNNFCKEDLPFLSLDEYNFSEKNINNANNTNNIKEDQVYGSRADVNIKSTTKYMGDEAVTNDMKEEKCYDNLNCDYFIKSKYLWKARICFIWQRLFTSSYNDYFYSLKIHIIDKPIHIFKKINLLPTDFEIIEQETILCKVADIVDCLNQDIKYVNDVKNAKYCDTFHESHLSEKFKIYVLSNFSVYLTYYNYTRGYQKLLNVLSDMSKFHYFFTGRLGIKRKYQKTPATILVLKAKSGEEEDNTSTVLKEIEPLSEYDILRSDYRIIDNNKSIDEQKLNKREKENQEKEVYVEVEEDLIAVQEMKAKREEIETQNMNEEPILSEENCTDVEEEEKRTSKNNGAKKEGTNCTNKFNDELNNITNNCREQNIDGKNKKGEDSKNSNADDTCTGELSRKNDDAKFKGQIICSSFRNEQVYDAKNTIKDECILKAEKKEDVNNIRMEIPPKKNDKTEQCLEDPNAKVTWKLKDLDPDTDILEEPNFVDSQNNCFKVLFFQEQITLINFCFSLIKFNPHYDEIKFEKLSAVISRCLKCYDVSSEMNFDERRSTNKRNNLLQKKNQNWLLYSCFLWFKCKYETFRLKTVDRAAAQLNELLKECYDMKPEGAERLRFMYDVYYPTIWELKKEIGNVMIKTGSVVSAFNLFKDLKLWEEAITCLIEADRKEEAKDLLDDLLKKKKTPCLLCLYGLIDRNNSLNYYVEAWNLSKFKYAKAAIFIGKYYYNKEMYKECCEYLKKALEISPLCPDIWFILGYSYMKIENFDEAIKAFTRMISMTNENSSKSYGNLAYLYMKRGTYKAAKICINEAVKDNNNEWKYWDTYLKLSILQNDIDSFCLSLSMLCKLHQVKQIQPWIFDYISDHIVKDKPTIIPSKNGLCYLDKIITTMDNISSYISEYDSFWNAYSFFLFIKGKYVDSFEAKVKEIRSIESIIQKCNTKRLIDTLISKQVTAIKFLHHMIKNNYLEDKKGTFVYQLKYIIESILRQCKDMKQHEINELSEIMNFWLAVCCKIYLNVILPCSKMAFTQLCGVQGAEVPSSIKTFLTKAQHDITLTAADTRIFIKNIKTCVTIDQFKNALEEYGAVQVYFYEPGFNNDGWAWVGFESKEAAERVVEESEKAKELEEENKKNNENNENDENNENNEDNSNAPPNEDNEQDSNSFYAEHEEENVQNEDEDEDEDEDDDY</sequence>
<organism evidence="1 2">
    <name type="scientific">Plasmodium brasilianum</name>
    <dbReference type="NCBI Taxonomy" id="5824"/>
    <lineage>
        <taxon>Eukaryota</taxon>
        <taxon>Sar</taxon>
        <taxon>Alveolata</taxon>
        <taxon>Apicomplexa</taxon>
        <taxon>Aconoidasida</taxon>
        <taxon>Haemosporida</taxon>
        <taxon>Plasmodiidae</taxon>
        <taxon>Plasmodium</taxon>
        <taxon>Plasmodium (Plasmodium)</taxon>
    </lineage>
</organism>
<reference evidence="1" key="1">
    <citation type="submission" date="2022-06" db="EMBL/GenBank/DDBJ databases">
        <title>The First Complete Genome of the Simian Malaria Parasite Plasmodium brasilianum.</title>
        <authorList>
            <person name="Bajic M."/>
            <person name="Ravishankar S."/>
        </authorList>
    </citation>
    <scope>NUCLEOTIDE SEQUENCE</scope>
    <source>
        <strain evidence="1">Bolivian I</strain>
    </source>
</reference>
<comment type="caution">
    <text evidence="1">The sequence shown here is derived from an EMBL/GenBank/DDBJ whole genome shotgun (WGS) entry which is preliminary data.</text>
</comment>
<evidence type="ECO:0000313" key="1">
    <source>
        <dbReference type="EMBL" id="KAI4834677.1"/>
    </source>
</evidence>
<keyword evidence="2" id="KW-1185">Reference proteome</keyword>
<proteinExistence type="predicted"/>
<dbReference type="EMBL" id="CM043782">
    <property type="protein sequence ID" value="KAI4834677.1"/>
    <property type="molecule type" value="Genomic_DNA"/>
</dbReference>
<evidence type="ECO:0000313" key="2">
    <source>
        <dbReference type="Proteomes" id="UP001056978"/>
    </source>
</evidence>
<dbReference type="Proteomes" id="UP001056978">
    <property type="component" value="Chromosome 14"/>
</dbReference>
<name>A0ACB9Y2Q6_PLABR</name>
<gene>
    <name evidence="1" type="ORF">MKS88_005352</name>
</gene>